<keyword evidence="2" id="KW-1185">Reference proteome</keyword>
<proteinExistence type="predicted"/>
<dbReference type="AlphaFoldDB" id="A0A813EEV9"/>
<sequence>MGRHILRSNRQAMIKNTACPVSGCSRLLHCTWAEAITEQLQNMTMAAGTSTSKSDNVVPTSARHTSSVGTVKLSESISAATRHSLELNRGSVLDFKLTLEALSFGNAVSDRRQHHAGGLHL</sequence>
<dbReference type="EMBL" id="CAJNNV010010598">
    <property type="protein sequence ID" value="CAE8598811.1"/>
    <property type="molecule type" value="Genomic_DNA"/>
</dbReference>
<protein>
    <submittedName>
        <fullName evidence="1">Uncharacterized protein</fullName>
    </submittedName>
</protein>
<organism evidence="1 2">
    <name type="scientific">Polarella glacialis</name>
    <name type="common">Dinoflagellate</name>
    <dbReference type="NCBI Taxonomy" id="89957"/>
    <lineage>
        <taxon>Eukaryota</taxon>
        <taxon>Sar</taxon>
        <taxon>Alveolata</taxon>
        <taxon>Dinophyceae</taxon>
        <taxon>Suessiales</taxon>
        <taxon>Suessiaceae</taxon>
        <taxon>Polarella</taxon>
    </lineage>
</organism>
<gene>
    <name evidence="1" type="ORF">PGLA1383_LOCUS17210</name>
</gene>
<comment type="caution">
    <text evidence="1">The sequence shown here is derived from an EMBL/GenBank/DDBJ whole genome shotgun (WGS) entry which is preliminary data.</text>
</comment>
<evidence type="ECO:0000313" key="1">
    <source>
        <dbReference type="EMBL" id="CAE8598811.1"/>
    </source>
</evidence>
<dbReference type="Proteomes" id="UP000654075">
    <property type="component" value="Unassembled WGS sequence"/>
</dbReference>
<name>A0A813EEV9_POLGL</name>
<reference evidence="1" key="1">
    <citation type="submission" date="2021-02" db="EMBL/GenBank/DDBJ databases">
        <authorList>
            <person name="Dougan E. K."/>
            <person name="Rhodes N."/>
            <person name="Thang M."/>
            <person name="Chan C."/>
        </authorList>
    </citation>
    <scope>NUCLEOTIDE SEQUENCE</scope>
</reference>
<accession>A0A813EEV9</accession>
<evidence type="ECO:0000313" key="2">
    <source>
        <dbReference type="Proteomes" id="UP000654075"/>
    </source>
</evidence>